<dbReference type="PANTHER" id="PTHR12677:SF59">
    <property type="entry name" value="GOLGI APPARATUS MEMBRANE PROTEIN TVP38-RELATED"/>
    <property type="match status" value="1"/>
</dbReference>
<keyword evidence="2 6" id="KW-1003">Cell membrane</keyword>
<evidence type="ECO:0000256" key="3">
    <source>
        <dbReference type="ARBA" id="ARBA00022692"/>
    </source>
</evidence>
<feature type="transmembrane region" description="Helical" evidence="6">
    <location>
        <begin position="44"/>
        <end position="77"/>
    </location>
</feature>
<evidence type="ECO:0000313" key="8">
    <source>
        <dbReference type="EMBL" id="MYL33558.1"/>
    </source>
</evidence>
<feature type="transmembrane region" description="Helical" evidence="6">
    <location>
        <begin position="134"/>
        <end position="151"/>
    </location>
</feature>
<comment type="similarity">
    <text evidence="6">Belongs to the TVP38/TMEM64 family.</text>
</comment>
<keyword evidence="3 6" id="KW-0812">Transmembrane</keyword>
<dbReference type="Pfam" id="PF09335">
    <property type="entry name" value="VTT_dom"/>
    <property type="match status" value="1"/>
</dbReference>
<gene>
    <name evidence="8" type="ORF">GLW05_08100</name>
</gene>
<dbReference type="OrthoDB" id="9812980at2"/>
<evidence type="ECO:0000313" key="9">
    <source>
        <dbReference type="Proteomes" id="UP000468638"/>
    </source>
</evidence>
<evidence type="ECO:0000256" key="2">
    <source>
        <dbReference type="ARBA" id="ARBA00022475"/>
    </source>
</evidence>
<proteinExistence type="inferred from homology"/>
<evidence type="ECO:0000256" key="1">
    <source>
        <dbReference type="ARBA" id="ARBA00004651"/>
    </source>
</evidence>
<accession>A0A6I4ZTP6</accession>
<reference evidence="8 9" key="1">
    <citation type="submission" date="2019-11" db="EMBL/GenBank/DDBJ databases">
        <title>Genome sequences of 17 halophilic strains isolated from different environments.</title>
        <authorList>
            <person name="Furrow R.E."/>
        </authorList>
    </citation>
    <scope>NUCLEOTIDE SEQUENCE [LARGE SCALE GENOMIC DNA]</scope>
    <source>
        <strain evidence="8 9">22514_16_FS</strain>
    </source>
</reference>
<dbReference type="PANTHER" id="PTHR12677">
    <property type="entry name" value="GOLGI APPARATUS MEMBRANE PROTEIN TVP38-RELATED"/>
    <property type="match status" value="1"/>
</dbReference>
<dbReference type="EMBL" id="WMEQ01000004">
    <property type="protein sequence ID" value="MYL33558.1"/>
    <property type="molecule type" value="Genomic_DNA"/>
</dbReference>
<protein>
    <recommendedName>
        <fullName evidence="6">TVP38/TMEM64 family membrane protein</fullName>
    </recommendedName>
</protein>
<dbReference type="AlphaFoldDB" id="A0A6I4ZTP6"/>
<feature type="transmembrane region" description="Helical" evidence="6">
    <location>
        <begin position="84"/>
        <end position="105"/>
    </location>
</feature>
<dbReference type="GO" id="GO:0005886">
    <property type="term" value="C:plasma membrane"/>
    <property type="evidence" value="ECO:0007669"/>
    <property type="project" value="UniProtKB-SubCell"/>
</dbReference>
<feature type="transmembrane region" description="Helical" evidence="6">
    <location>
        <begin position="12"/>
        <end position="32"/>
    </location>
</feature>
<dbReference type="Proteomes" id="UP000468638">
    <property type="component" value="Unassembled WGS sequence"/>
</dbReference>
<comment type="subcellular location">
    <subcellularLocation>
        <location evidence="1 6">Cell membrane</location>
        <topology evidence="1 6">Multi-pass membrane protein</topology>
    </subcellularLocation>
</comment>
<keyword evidence="4 6" id="KW-1133">Transmembrane helix</keyword>
<keyword evidence="5 6" id="KW-0472">Membrane</keyword>
<organism evidence="8 9">
    <name type="scientific">Pontibacillus yanchengensis</name>
    <dbReference type="NCBI Taxonomy" id="462910"/>
    <lineage>
        <taxon>Bacteria</taxon>
        <taxon>Bacillati</taxon>
        <taxon>Bacillota</taxon>
        <taxon>Bacilli</taxon>
        <taxon>Bacillales</taxon>
        <taxon>Bacillaceae</taxon>
        <taxon>Pontibacillus</taxon>
    </lineage>
</organism>
<dbReference type="InterPro" id="IPR015414">
    <property type="entry name" value="TMEM64"/>
</dbReference>
<feature type="transmembrane region" description="Helical" evidence="6">
    <location>
        <begin position="163"/>
        <end position="184"/>
    </location>
</feature>
<evidence type="ECO:0000256" key="5">
    <source>
        <dbReference type="ARBA" id="ARBA00023136"/>
    </source>
</evidence>
<feature type="domain" description="VTT" evidence="7">
    <location>
        <begin position="64"/>
        <end position="181"/>
    </location>
</feature>
<dbReference type="RefSeq" id="WP_160848404.1">
    <property type="nucleotide sequence ID" value="NZ_WMEQ01000004.1"/>
</dbReference>
<evidence type="ECO:0000259" key="7">
    <source>
        <dbReference type="Pfam" id="PF09335"/>
    </source>
</evidence>
<comment type="caution">
    <text evidence="8">The sequence shown here is derived from an EMBL/GenBank/DDBJ whole genome shotgun (WGS) entry which is preliminary data.</text>
</comment>
<dbReference type="InterPro" id="IPR032816">
    <property type="entry name" value="VTT_dom"/>
</dbReference>
<sequence>MNSSLKSFLWKIIILLVVAGGMLFVNKMFLHIKPDHIESWVENFGIWAPVVIILIFIIRPFTLIPLSIIAVACGLLFGRYMGTLYIVTGTVLGSLLSLLVLRYFLEEIQISDEKKQNLYTLKKDLEEHGFKSVLMIRLLPGVNFDLVTYICARVEVKWWKYTFATLVGTLPGSFLFGFFGSSLLSLKPQSLIILSILIVALAGLALFMKREIGKKYDVNQLKEETKLLKEN</sequence>
<feature type="transmembrane region" description="Helical" evidence="6">
    <location>
        <begin position="190"/>
        <end position="208"/>
    </location>
</feature>
<evidence type="ECO:0000256" key="6">
    <source>
        <dbReference type="RuleBase" id="RU366058"/>
    </source>
</evidence>
<evidence type="ECO:0000256" key="4">
    <source>
        <dbReference type="ARBA" id="ARBA00022989"/>
    </source>
</evidence>
<name>A0A6I4ZTP6_9BACI</name>